<accession>A0A6J4S702</accession>
<feature type="compositionally biased region" description="Basic residues" evidence="1">
    <location>
        <begin position="13"/>
        <end position="31"/>
    </location>
</feature>
<feature type="non-terminal residue" evidence="2">
    <location>
        <position position="1"/>
    </location>
</feature>
<feature type="compositionally biased region" description="Basic residues" evidence="1">
    <location>
        <begin position="413"/>
        <end position="423"/>
    </location>
</feature>
<dbReference type="AlphaFoldDB" id="A0A6J4S702"/>
<feature type="region of interest" description="Disordered" evidence="1">
    <location>
        <begin position="1"/>
        <end position="486"/>
    </location>
</feature>
<name>A0A6J4S702_9ACTN</name>
<feature type="compositionally biased region" description="Basic residues" evidence="1">
    <location>
        <begin position="195"/>
        <end position="205"/>
    </location>
</feature>
<feature type="compositionally biased region" description="Basic and acidic residues" evidence="1">
    <location>
        <begin position="281"/>
        <end position="304"/>
    </location>
</feature>
<dbReference type="EMBL" id="CADCVO010000229">
    <property type="protein sequence ID" value="CAA9486277.1"/>
    <property type="molecule type" value="Genomic_DNA"/>
</dbReference>
<feature type="non-terminal residue" evidence="2">
    <location>
        <position position="547"/>
    </location>
</feature>
<protein>
    <submittedName>
        <fullName evidence="2">Uncharacterized protein</fullName>
    </submittedName>
</protein>
<feature type="region of interest" description="Disordered" evidence="1">
    <location>
        <begin position="528"/>
        <end position="547"/>
    </location>
</feature>
<feature type="compositionally biased region" description="Basic residues" evidence="1">
    <location>
        <begin position="83"/>
        <end position="94"/>
    </location>
</feature>
<feature type="compositionally biased region" description="Basic and acidic residues" evidence="1">
    <location>
        <begin position="95"/>
        <end position="105"/>
    </location>
</feature>
<feature type="compositionally biased region" description="Basic residues" evidence="1">
    <location>
        <begin position="305"/>
        <end position="319"/>
    </location>
</feature>
<evidence type="ECO:0000256" key="1">
    <source>
        <dbReference type="SAM" id="MobiDB-lite"/>
    </source>
</evidence>
<organism evidence="2">
    <name type="scientific">uncultured Solirubrobacteraceae bacterium</name>
    <dbReference type="NCBI Taxonomy" id="1162706"/>
    <lineage>
        <taxon>Bacteria</taxon>
        <taxon>Bacillati</taxon>
        <taxon>Actinomycetota</taxon>
        <taxon>Thermoleophilia</taxon>
        <taxon>Solirubrobacterales</taxon>
        <taxon>Solirubrobacteraceae</taxon>
        <taxon>environmental samples</taxon>
    </lineage>
</organism>
<feature type="compositionally biased region" description="Low complexity" evidence="1">
    <location>
        <begin position="324"/>
        <end position="333"/>
    </location>
</feature>
<evidence type="ECO:0000313" key="2">
    <source>
        <dbReference type="EMBL" id="CAA9486277.1"/>
    </source>
</evidence>
<reference evidence="2" key="1">
    <citation type="submission" date="2020-02" db="EMBL/GenBank/DDBJ databases">
        <authorList>
            <person name="Meier V. D."/>
        </authorList>
    </citation>
    <scope>NUCLEOTIDE SEQUENCE</scope>
    <source>
        <strain evidence="2">AVDCRST_MAG13</strain>
    </source>
</reference>
<feature type="compositionally biased region" description="Basic residues" evidence="1">
    <location>
        <begin position="162"/>
        <end position="179"/>
    </location>
</feature>
<feature type="compositionally biased region" description="Basic and acidic residues" evidence="1">
    <location>
        <begin position="32"/>
        <end position="51"/>
    </location>
</feature>
<feature type="compositionally biased region" description="Basic and acidic residues" evidence="1">
    <location>
        <begin position="126"/>
        <end position="138"/>
    </location>
</feature>
<sequence length="547" mass="62214">AAALIAPPALRGGRLHHRRGPGCGVRPRRRPPRDTDPGRHGEHHDLPDEGARAGILAAARDRRERAVGRLRPAHPGVRELRHPGPRAARRRRPVGRLEHHPPRRDLHGRRGHVHRRRRPGRHGRAGRGDLLRPVDPRQARLGLPGGARRHAVRHGSREGAGRRRRGHRRGLRHRRRPGRHDREPHRSRGDDLRGRHVRHAARRLQARGEHGPLGAGRGAPHEPHGHDDRQSRHVGGSRDHEPHRRQRHQHHEPDGGQRALHGDGGSHAEHGGLVRGRRPARPGDRVRRRVDVDVDVRDRHDDRRRPGRGRRARRRHVHRGGQGVRPLRPVRQRPLPDDHREPPAPVRPAQPAGRPQRRRGRPGLERQRRGGRAGLPRLPPGPGRRHARAGLPAHRAQHLPGRRPAAPRERTGQLRRGRRRLRVPRCPAPGRPVQRGGRRRRQPAAQPARRPHGDAGRRQRQAHLDAAGSRGSRRRVVRPRRPRGPADLLLQRLPRRRALRRPLRPDLHRRAARVDGQRLGRRVPHLLRDLRRPPSGGVGEGHRGVAM</sequence>
<feature type="compositionally biased region" description="Basic and acidic residues" evidence="1">
    <location>
        <begin position="180"/>
        <end position="194"/>
    </location>
</feature>
<feature type="compositionally biased region" description="Basic residues" evidence="1">
    <location>
        <begin position="471"/>
        <end position="483"/>
    </location>
</feature>
<proteinExistence type="predicted"/>
<feature type="compositionally biased region" description="Basic and acidic residues" evidence="1">
    <location>
        <begin position="219"/>
        <end position="242"/>
    </location>
</feature>
<feature type="compositionally biased region" description="Basic and acidic residues" evidence="1">
    <location>
        <begin position="251"/>
        <end position="272"/>
    </location>
</feature>
<gene>
    <name evidence="2" type="ORF">AVDCRST_MAG13-1472</name>
</gene>
<feature type="compositionally biased region" description="Basic residues" evidence="1">
    <location>
        <begin position="106"/>
        <end position="125"/>
    </location>
</feature>